<reference evidence="3 4" key="1">
    <citation type="submission" date="2015-11" db="EMBL/GenBank/DDBJ databases">
        <title>The genome of Candidatus Endoriftia persephone in Ridgeia piscesae and population structure of the North Eastern Pacific vestimentiferan symbionts.</title>
        <authorList>
            <person name="Perez M."/>
            <person name="Juniper K.S."/>
        </authorList>
    </citation>
    <scope>NUCLEOTIDE SEQUENCE [LARGE SCALE GENOMIC DNA]</scope>
    <source>
        <strain evidence="2">Ind10</strain>
        <strain evidence="1">Ind11</strain>
    </source>
</reference>
<keyword evidence="4" id="KW-1185">Reference proteome</keyword>
<evidence type="ECO:0008006" key="5">
    <source>
        <dbReference type="Google" id="ProtNLM"/>
    </source>
</evidence>
<protein>
    <recommendedName>
        <fullName evidence="5">DUF211 domain-containing protein</fullName>
    </recommendedName>
</protein>
<dbReference type="InterPro" id="IPR003831">
    <property type="entry name" value="DUF211"/>
</dbReference>
<dbReference type="STRING" id="54398.Ga0074115_15610"/>
<dbReference type="InterPro" id="IPR023129">
    <property type="entry name" value="MTH889-like_dom_sf"/>
</dbReference>
<accession>A0A0T5Z6A0</accession>
<dbReference type="Proteomes" id="UP000051634">
    <property type="component" value="Unassembled WGS sequence"/>
</dbReference>
<comment type="caution">
    <text evidence="2">The sequence shown here is derived from an EMBL/GenBank/DDBJ whole genome shotgun (WGS) entry which is preliminary data.</text>
</comment>
<evidence type="ECO:0000313" key="2">
    <source>
        <dbReference type="EMBL" id="KRT58452.1"/>
    </source>
</evidence>
<dbReference type="OrthoDB" id="5431975at2"/>
<sequence>MVKVQRIVLDVLKPHSPNGLEFSTQLAKKCPGCWFNFKVVEVDEKTETVIIVVESEDIPYDDVSDAITSMGGSIHSIDEVEVISMGDSADSSTQTDV</sequence>
<gene>
    <name evidence="1" type="ORF">Ga0074115_15610</name>
    <name evidence="2" type="ORF">Ga0076813_13511</name>
</gene>
<proteinExistence type="predicted"/>
<evidence type="ECO:0000313" key="4">
    <source>
        <dbReference type="Proteomes" id="UP000051634"/>
    </source>
</evidence>
<dbReference type="Pfam" id="PF02680">
    <property type="entry name" value="DUF211"/>
    <property type="match status" value="1"/>
</dbReference>
<dbReference type="PANTHER" id="PTHR42240:SF1">
    <property type="entry name" value="DUF211 DOMAIN-CONTAINING PROTEIN"/>
    <property type="match status" value="1"/>
</dbReference>
<evidence type="ECO:0000313" key="3">
    <source>
        <dbReference type="Proteomes" id="UP000051276"/>
    </source>
</evidence>
<dbReference type="EMBL" id="LMXI01000343">
    <property type="protein sequence ID" value="KRT58452.1"/>
    <property type="molecule type" value="Genomic_DNA"/>
</dbReference>
<dbReference type="AlphaFoldDB" id="A0A0T5Z6A0"/>
<dbReference type="Gene3D" id="3.30.70.1340">
    <property type="entry name" value="MTH889-like domain"/>
    <property type="match status" value="1"/>
</dbReference>
<dbReference type="Proteomes" id="UP000051276">
    <property type="component" value="Unassembled WGS sequence"/>
</dbReference>
<dbReference type="SUPFAM" id="SSF160363">
    <property type="entry name" value="MTH889-like"/>
    <property type="match status" value="1"/>
</dbReference>
<organism evidence="2 3">
    <name type="scientific">endosymbiont of Ridgeia piscesae</name>
    <dbReference type="NCBI Taxonomy" id="54398"/>
    <lineage>
        <taxon>Bacteria</taxon>
        <taxon>Pseudomonadati</taxon>
        <taxon>Pseudomonadota</taxon>
        <taxon>Gammaproteobacteria</taxon>
        <taxon>sulfur-oxidizing symbionts</taxon>
    </lineage>
</organism>
<dbReference type="PANTHER" id="PTHR42240">
    <property type="entry name" value="DUF211 DOMAIN-CONTAINING PROTEIN"/>
    <property type="match status" value="1"/>
</dbReference>
<name>A0A0T5Z6A0_9GAMM</name>
<dbReference type="EMBL" id="LDXT01000041">
    <property type="protein sequence ID" value="KRT56570.1"/>
    <property type="molecule type" value="Genomic_DNA"/>
</dbReference>
<evidence type="ECO:0000313" key="1">
    <source>
        <dbReference type="EMBL" id="KRT56570.1"/>
    </source>
</evidence>
<dbReference type="RefSeq" id="WP_057956986.1">
    <property type="nucleotide sequence ID" value="NZ_KQ556980.1"/>
</dbReference>